<organism evidence="5 6">
    <name type="scientific">Bosea eneae</name>
    <dbReference type="NCBI Taxonomy" id="151454"/>
    <lineage>
        <taxon>Bacteria</taxon>
        <taxon>Pseudomonadati</taxon>
        <taxon>Pseudomonadota</taxon>
        <taxon>Alphaproteobacteria</taxon>
        <taxon>Hyphomicrobiales</taxon>
        <taxon>Boseaceae</taxon>
        <taxon>Bosea</taxon>
    </lineage>
</organism>
<comment type="similarity">
    <text evidence="1">Belongs to the glycosyltransferase 2 family.</text>
</comment>
<gene>
    <name evidence="5" type="ORF">ACFPOB_16165</name>
</gene>
<dbReference type="SUPFAM" id="SSF53448">
    <property type="entry name" value="Nucleotide-diphospho-sugar transferases"/>
    <property type="match status" value="1"/>
</dbReference>
<dbReference type="PANTHER" id="PTHR43179:SF12">
    <property type="entry name" value="GALACTOFURANOSYLTRANSFERASE GLFT2"/>
    <property type="match status" value="1"/>
</dbReference>
<comment type="caution">
    <text evidence="5">The sequence shown here is derived from an EMBL/GenBank/DDBJ whole genome shotgun (WGS) entry which is preliminary data.</text>
</comment>
<keyword evidence="6" id="KW-1185">Reference proteome</keyword>
<dbReference type="GO" id="GO:0016757">
    <property type="term" value="F:glycosyltransferase activity"/>
    <property type="evidence" value="ECO:0007669"/>
    <property type="project" value="UniProtKB-KW"/>
</dbReference>
<proteinExistence type="inferred from homology"/>
<dbReference type="Proteomes" id="UP001596053">
    <property type="component" value="Unassembled WGS sequence"/>
</dbReference>
<evidence type="ECO:0000313" key="5">
    <source>
        <dbReference type="EMBL" id="MFC5421092.1"/>
    </source>
</evidence>
<evidence type="ECO:0000256" key="1">
    <source>
        <dbReference type="ARBA" id="ARBA00006739"/>
    </source>
</evidence>
<accession>A0ABW0ISS0</accession>
<keyword evidence="3 5" id="KW-0808">Transferase</keyword>
<name>A0ABW0ISS0_9HYPH</name>
<feature type="domain" description="Glycosyltransferase 2-like" evidence="4">
    <location>
        <begin position="476"/>
        <end position="658"/>
    </location>
</feature>
<keyword evidence="2 5" id="KW-0328">Glycosyltransferase</keyword>
<dbReference type="InterPro" id="IPR029044">
    <property type="entry name" value="Nucleotide-diphossugar_trans"/>
</dbReference>
<dbReference type="RefSeq" id="WP_377799438.1">
    <property type="nucleotide sequence ID" value="NZ_JBHSLW010000026.1"/>
</dbReference>
<dbReference type="EC" id="2.4.-.-" evidence="5"/>
<evidence type="ECO:0000256" key="2">
    <source>
        <dbReference type="ARBA" id="ARBA00022676"/>
    </source>
</evidence>
<sequence length="771" mass="83003">MLSLAPAPVADGLSPQLHLSRLSGSVFLLSWTIEAPVLSRPRIMLATHEKRLVSASVVLPLGDGRMRAVVAFRHGGPGEVVATLSDGNPGGDTTARFDPDLVHGMADAEDLVRDATPDARRMLANALVGHWPTLFGLSHAAGYLGFLRQFLLILAGKPSAAAPVAKLTEGKLLLESVVPGRLSGIRTAYRLDSAGLSRLPGRPRLGRADRAGNRPLHLVIDGFPPQAGGLLILQAESGLIVRSIGGRQDIPSLGRWWAGKASQRDGLRSWLVEQLAGLSEQGRLLAIEMQRRLPLAAQSVRRNDDLPSAELDLAVTTPAGLLLGGWYRDAEGLLDEMLLHRSEGEPMPVLERLDRFPALLPAGSKGDAKKGDVMRATGFAALIPSYAAGAPVLQPRVELKLKSGTVLSLRPNAQPADAVAIRARALAAIPPQHLTAQMLERTIAPVLAECQKALRESLPEPRSRSFGKGPANPAVSVVIPLYRVYDFLRVQVSAFAADRWFAEKAELIYVLDSPEHEGEVAHLLGGLFLAYGLPMQLVVMGRNGGFSAACNAGAAASRGQALAMVNSDVIPDSEGWLPALLQRIEPHRRTGAVGPKLLYDDGSLQHAGLYFKRDSKGTWLNHHYFKGMPSQYAPANVERPVPGVTGACIVMPRALFMEIGGFDDAYVIGDYEDSDLCLKIARAGLGIVYVPSVSLYHLERQSISKSLDYTRGVASQHNSWLQTKRWDAQIEALMATVDKVAPQRQPIPAPGLRPDPEFLLSRANLRRATAA</sequence>
<dbReference type="PANTHER" id="PTHR43179">
    <property type="entry name" value="RHAMNOSYLTRANSFERASE WBBL"/>
    <property type="match status" value="1"/>
</dbReference>
<dbReference type="Pfam" id="PF00535">
    <property type="entry name" value="Glycos_transf_2"/>
    <property type="match status" value="1"/>
</dbReference>
<reference evidence="6" key="1">
    <citation type="journal article" date="2019" name="Int. J. Syst. Evol. Microbiol.">
        <title>The Global Catalogue of Microorganisms (GCM) 10K type strain sequencing project: providing services to taxonomists for standard genome sequencing and annotation.</title>
        <authorList>
            <consortium name="The Broad Institute Genomics Platform"/>
            <consortium name="The Broad Institute Genome Sequencing Center for Infectious Disease"/>
            <person name="Wu L."/>
            <person name="Ma J."/>
        </authorList>
    </citation>
    <scope>NUCLEOTIDE SEQUENCE [LARGE SCALE GENOMIC DNA]</scope>
    <source>
        <strain evidence="6">NCAIM B.01391</strain>
    </source>
</reference>
<dbReference type="Gene3D" id="3.90.550.10">
    <property type="entry name" value="Spore Coat Polysaccharide Biosynthesis Protein SpsA, Chain A"/>
    <property type="match status" value="1"/>
</dbReference>
<protein>
    <submittedName>
        <fullName evidence="5">Glycosyltransferase</fullName>
        <ecNumber evidence="5">2.4.-.-</ecNumber>
    </submittedName>
</protein>
<dbReference type="EMBL" id="JBHSLW010000026">
    <property type="protein sequence ID" value="MFC5421092.1"/>
    <property type="molecule type" value="Genomic_DNA"/>
</dbReference>
<dbReference type="InterPro" id="IPR001173">
    <property type="entry name" value="Glyco_trans_2-like"/>
</dbReference>
<evidence type="ECO:0000259" key="4">
    <source>
        <dbReference type="Pfam" id="PF00535"/>
    </source>
</evidence>
<evidence type="ECO:0000313" key="6">
    <source>
        <dbReference type="Proteomes" id="UP001596053"/>
    </source>
</evidence>
<evidence type="ECO:0000256" key="3">
    <source>
        <dbReference type="ARBA" id="ARBA00022679"/>
    </source>
</evidence>